<organism evidence="1 2">
    <name type="scientific">Natronogracilivirga saccharolytica</name>
    <dbReference type="NCBI Taxonomy" id="2812953"/>
    <lineage>
        <taxon>Bacteria</taxon>
        <taxon>Pseudomonadati</taxon>
        <taxon>Balneolota</taxon>
        <taxon>Balneolia</taxon>
        <taxon>Balneolales</taxon>
        <taxon>Cyclonatronaceae</taxon>
        <taxon>Natronogracilivirga</taxon>
    </lineage>
</organism>
<comment type="caution">
    <text evidence="1">The sequence shown here is derived from an EMBL/GenBank/DDBJ whole genome shotgun (WGS) entry which is preliminary data.</text>
</comment>
<name>A0A8J7RNI4_9BACT</name>
<dbReference type="RefSeq" id="WP_210512208.1">
    <property type="nucleotide sequence ID" value="NZ_JAFIDN010000007.1"/>
</dbReference>
<evidence type="ECO:0000313" key="2">
    <source>
        <dbReference type="Proteomes" id="UP000673975"/>
    </source>
</evidence>
<proteinExistence type="predicted"/>
<reference evidence="1" key="1">
    <citation type="submission" date="2021-02" db="EMBL/GenBank/DDBJ databases">
        <title>Natronogracilivirga saccharolytica gen. nov. sp. nov. a new anaerobic, haloalkiliphilic carbohydrate-fermenting bacterium from soda lake and proposing of Cyclonatronumiaceae fam. nov. in the phylum Balneolaeota.</title>
        <authorList>
            <person name="Zhilina T.N."/>
            <person name="Sorokin D.Y."/>
            <person name="Zavarzina D.G."/>
            <person name="Toshchakov S.V."/>
            <person name="Kublanov I.V."/>
        </authorList>
    </citation>
    <scope>NUCLEOTIDE SEQUENCE</scope>
    <source>
        <strain evidence="1">Z-1702</strain>
    </source>
</reference>
<sequence length="278" mass="32813">MISLENLPKQIKIQKYERDFDKHNARIQKLYWQFAIMYLAHCLRAQEKPDADLISRTYRSTFFESEKLFYAILEKFNGLDTSEVYATIVSDSQKELLSEYNRYFWQILKAVQSFLKQSNIDFRYLDPESAEMIDLSIVDKRQPHLEPVSKNLKRLLDAGNYAYTNNMVFIDRKNNQIPRNLRMALSESAEKLMMADMALQAIQYLKDYLLLGQEYFSPYINVKGPNQAVTDAMGLDPKLNNEPLARLNYHIRLKYRDHAGAQFKKESIAKALRRYFEE</sequence>
<evidence type="ECO:0000313" key="1">
    <source>
        <dbReference type="EMBL" id="MBP3192994.1"/>
    </source>
</evidence>
<dbReference type="Proteomes" id="UP000673975">
    <property type="component" value="Unassembled WGS sequence"/>
</dbReference>
<dbReference type="EMBL" id="JAFIDN010000007">
    <property type="protein sequence ID" value="MBP3192994.1"/>
    <property type="molecule type" value="Genomic_DNA"/>
</dbReference>
<dbReference type="AlphaFoldDB" id="A0A8J7RNI4"/>
<accession>A0A8J7RNI4</accession>
<gene>
    <name evidence="1" type="ORF">NATSA_10000</name>
</gene>
<protein>
    <submittedName>
        <fullName evidence="1">Uncharacterized protein</fullName>
    </submittedName>
</protein>
<keyword evidence="2" id="KW-1185">Reference proteome</keyword>